<dbReference type="Pfam" id="PF00535">
    <property type="entry name" value="Glycos_transf_2"/>
    <property type="match status" value="1"/>
</dbReference>
<feature type="domain" description="Glycosyltransferase 2-like" evidence="1">
    <location>
        <begin position="10"/>
        <end position="124"/>
    </location>
</feature>
<dbReference type="Proteomes" id="UP000283433">
    <property type="component" value="Unassembled WGS sequence"/>
</dbReference>
<dbReference type="InterPro" id="IPR001173">
    <property type="entry name" value="Glyco_trans_2-like"/>
</dbReference>
<organism evidence="2 3">
    <name type="scientific">Pelobium manganitolerans</name>
    <dbReference type="NCBI Taxonomy" id="1842495"/>
    <lineage>
        <taxon>Bacteria</taxon>
        <taxon>Pseudomonadati</taxon>
        <taxon>Bacteroidota</taxon>
        <taxon>Sphingobacteriia</taxon>
        <taxon>Sphingobacteriales</taxon>
        <taxon>Sphingobacteriaceae</taxon>
        <taxon>Pelobium</taxon>
    </lineage>
</organism>
<protein>
    <submittedName>
        <fullName evidence="2">Sugar transferase</fullName>
    </submittedName>
</protein>
<dbReference type="Gene3D" id="3.90.550.10">
    <property type="entry name" value="Spore Coat Polysaccharide Biosynthesis Protein SpsA, Chain A"/>
    <property type="match status" value="1"/>
</dbReference>
<dbReference type="AlphaFoldDB" id="A0A419SBJ7"/>
<dbReference type="GO" id="GO:0016740">
    <property type="term" value="F:transferase activity"/>
    <property type="evidence" value="ECO:0007669"/>
    <property type="project" value="UniProtKB-KW"/>
</dbReference>
<keyword evidence="2" id="KW-0808">Transferase</keyword>
<dbReference type="RefSeq" id="WP_120180092.1">
    <property type="nucleotide sequence ID" value="NZ_MBTA01000001.1"/>
</dbReference>
<accession>A0A419SBJ7</accession>
<evidence type="ECO:0000313" key="2">
    <source>
        <dbReference type="EMBL" id="RKD20178.1"/>
    </source>
</evidence>
<proteinExistence type="predicted"/>
<dbReference type="InterPro" id="IPR029044">
    <property type="entry name" value="Nucleotide-diphossugar_trans"/>
</dbReference>
<name>A0A419SBJ7_9SPHI</name>
<keyword evidence="3" id="KW-1185">Reference proteome</keyword>
<dbReference type="SUPFAM" id="SSF53448">
    <property type="entry name" value="Nucleotide-diphospho-sugar transferases"/>
    <property type="match status" value="1"/>
</dbReference>
<sequence length="302" mass="34606">MNAPAPIALFVYNRPYHTQKTVESLQANHLAKDSDLFIFADGAKAEKDQKAVQQVADYIATVDGFKSVTIVKQHKNLGLASSIIKGVTYLSDNFGKFLVFEDDLVCSPHTLSYLNDALQRYEDDERVYHICASMHPLKVTEAMPQTFFYRTPHSCGWASWKRAWDKFNPDIDDLMSQFDAQKINDFTFDGKMNFWKQMNAFKAGKNSSWAIRWYASVFLNKGLALNVTHSLIQNIGHDGSGVHSDVESTYDVEIYPHPITQYPTEVAENQMMYRAVRQFYATRKGNLWQRGVKFLRKMLKAS</sequence>
<dbReference type="EMBL" id="MBTA01000001">
    <property type="protein sequence ID" value="RKD20178.1"/>
    <property type="molecule type" value="Genomic_DNA"/>
</dbReference>
<dbReference type="OrthoDB" id="9785375at2"/>
<evidence type="ECO:0000259" key="1">
    <source>
        <dbReference type="Pfam" id="PF00535"/>
    </source>
</evidence>
<gene>
    <name evidence="2" type="ORF">BCY91_00705</name>
</gene>
<comment type="caution">
    <text evidence="2">The sequence shown here is derived from an EMBL/GenBank/DDBJ whole genome shotgun (WGS) entry which is preliminary data.</text>
</comment>
<evidence type="ECO:0000313" key="3">
    <source>
        <dbReference type="Proteomes" id="UP000283433"/>
    </source>
</evidence>
<reference evidence="2 3" key="1">
    <citation type="submission" date="2016-07" db="EMBL/GenBank/DDBJ databases">
        <title>Genome of Pelobium manganitolerans.</title>
        <authorList>
            <person name="Wu S."/>
            <person name="Wang G."/>
        </authorList>
    </citation>
    <scope>NUCLEOTIDE SEQUENCE [LARGE SCALE GENOMIC DNA]</scope>
    <source>
        <strain evidence="2 3">YS-25</strain>
    </source>
</reference>